<dbReference type="Proteomes" id="UP001432322">
    <property type="component" value="Unassembled WGS sequence"/>
</dbReference>
<sequence>RMAHFIKKLLSFFRNKKQDKKKEAAGQESAKGELVFVADGRAECRRVFGVCPMDGKLHAVETIRRNLKRLATPMAKVAMFNYGSISVETVIVLVDKTRWPTPIKLKEKAMIDKVEKNESVKISVITPLELFANTGTVTEKKVRVVKMDEEQYAKLNRNILPRCNHSAAVM</sequence>
<name>A0AAV5VGK5_9BILA</name>
<accession>A0AAV5VGK5</accession>
<evidence type="ECO:0000313" key="2">
    <source>
        <dbReference type="Proteomes" id="UP001432322"/>
    </source>
</evidence>
<keyword evidence="2" id="KW-1185">Reference proteome</keyword>
<organism evidence="1 2">
    <name type="scientific">Pristionchus fissidentatus</name>
    <dbReference type="NCBI Taxonomy" id="1538716"/>
    <lineage>
        <taxon>Eukaryota</taxon>
        <taxon>Metazoa</taxon>
        <taxon>Ecdysozoa</taxon>
        <taxon>Nematoda</taxon>
        <taxon>Chromadorea</taxon>
        <taxon>Rhabditida</taxon>
        <taxon>Rhabditina</taxon>
        <taxon>Diplogasteromorpha</taxon>
        <taxon>Diplogasteroidea</taxon>
        <taxon>Neodiplogasteridae</taxon>
        <taxon>Pristionchus</taxon>
    </lineage>
</organism>
<protein>
    <recommendedName>
        <fullName evidence="3">Ribosomal protein</fullName>
    </recommendedName>
</protein>
<gene>
    <name evidence="1" type="ORF">PFISCL1PPCAC_8559</name>
</gene>
<evidence type="ECO:0000313" key="1">
    <source>
        <dbReference type="EMBL" id="GMT17262.1"/>
    </source>
</evidence>
<feature type="non-terminal residue" evidence="1">
    <location>
        <position position="1"/>
    </location>
</feature>
<dbReference type="AlphaFoldDB" id="A0AAV5VGK5"/>
<dbReference type="EMBL" id="BTSY01000003">
    <property type="protein sequence ID" value="GMT17262.1"/>
    <property type="molecule type" value="Genomic_DNA"/>
</dbReference>
<comment type="caution">
    <text evidence="1">The sequence shown here is derived from an EMBL/GenBank/DDBJ whole genome shotgun (WGS) entry which is preliminary data.</text>
</comment>
<feature type="non-terminal residue" evidence="1">
    <location>
        <position position="170"/>
    </location>
</feature>
<reference evidence="1" key="1">
    <citation type="submission" date="2023-10" db="EMBL/GenBank/DDBJ databases">
        <title>Genome assembly of Pristionchus species.</title>
        <authorList>
            <person name="Yoshida K."/>
            <person name="Sommer R.J."/>
        </authorList>
    </citation>
    <scope>NUCLEOTIDE SEQUENCE</scope>
    <source>
        <strain evidence="1">RS5133</strain>
    </source>
</reference>
<evidence type="ECO:0008006" key="3">
    <source>
        <dbReference type="Google" id="ProtNLM"/>
    </source>
</evidence>
<proteinExistence type="predicted"/>